<dbReference type="GO" id="GO:0008210">
    <property type="term" value="P:estrogen metabolic process"/>
    <property type="evidence" value="ECO:0007669"/>
    <property type="project" value="TreeGrafter"/>
</dbReference>
<keyword evidence="3" id="KW-1185">Reference proteome</keyword>
<gene>
    <name evidence="2" type="ORF">TCNE_LOCUS4439</name>
</gene>
<proteinExistence type="predicted"/>
<evidence type="ECO:0000313" key="2">
    <source>
        <dbReference type="EMBL" id="VDM30156.1"/>
    </source>
</evidence>
<dbReference type="InterPro" id="IPR036291">
    <property type="entry name" value="NAD(P)-bd_dom_sf"/>
</dbReference>
<reference evidence="4" key="1">
    <citation type="submission" date="2016-06" db="UniProtKB">
        <authorList>
            <consortium name="WormBaseParasite"/>
        </authorList>
    </citation>
    <scope>IDENTIFICATION</scope>
</reference>
<dbReference type="EMBL" id="UYWY01007540">
    <property type="protein sequence ID" value="VDM30156.1"/>
    <property type="molecule type" value="Genomic_DNA"/>
</dbReference>
<dbReference type="InterPro" id="IPR002347">
    <property type="entry name" value="SDR_fam"/>
</dbReference>
<dbReference type="GO" id="GO:0004303">
    <property type="term" value="F:estradiol 17-beta-dehydrogenase [NAD(P)+] activity"/>
    <property type="evidence" value="ECO:0007669"/>
    <property type="project" value="TreeGrafter"/>
</dbReference>
<dbReference type="GO" id="GO:0008209">
    <property type="term" value="P:androgen metabolic process"/>
    <property type="evidence" value="ECO:0007669"/>
    <property type="project" value="TreeGrafter"/>
</dbReference>
<dbReference type="Proteomes" id="UP000050794">
    <property type="component" value="Unassembled WGS sequence"/>
</dbReference>
<dbReference type="GO" id="GO:0005739">
    <property type="term" value="C:mitochondrion"/>
    <property type="evidence" value="ECO:0007669"/>
    <property type="project" value="TreeGrafter"/>
</dbReference>
<keyword evidence="1" id="KW-0560">Oxidoreductase</keyword>
<dbReference type="SUPFAM" id="SSF51735">
    <property type="entry name" value="NAD(P)-binding Rossmann-fold domains"/>
    <property type="match status" value="1"/>
</dbReference>
<evidence type="ECO:0000313" key="3">
    <source>
        <dbReference type="Proteomes" id="UP000050794"/>
    </source>
</evidence>
<evidence type="ECO:0000313" key="4">
    <source>
        <dbReference type="WBParaSite" id="TCNE_0000443901-mRNA-1"/>
    </source>
</evidence>
<dbReference type="AlphaFoldDB" id="A0A183U7G9"/>
<organism evidence="3 4">
    <name type="scientific">Toxocara canis</name>
    <name type="common">Canine roundworm</name>
    <dbReference type="NCBI Taxonomy" id="6265"/>
    <lineage>
        <taxon>Eukaryota</taxon>
        <taxon>Metazoa</taxon>
        <taxon>Ecdysozoa</taxon>
        <taxon>Nematoda</taxon>
        <taxon>Chromadorea</taxon>
        <taxon>Rhabditida</taxon>
        <taxon>Spirurina</taxon>
        <taxon>Ascaridomorpha</taxon>
        <taxon>Ascaridoidea</taxon>
        <taxon>Toxocaridae</taxon>
        <taxon>Toxocara</taxon>
    </lineage>
</organism>
<accession>A0A183U7G9</accession>
<dbReference type="Gene3D" id="3.40.50.720">
    <property type="entry name" value="NAD(P)-binding Rossmann-like Domain"/>
    <property type="match status" value="1"/>
</dbReference>
<dbReference type="PANTHER" id="PTHR43658:SF8">
    <property type="entry name" value="17-BETA-HYDROXYSTEROID DEHYDROGENASE 14-RELATED"/>
    <property type="match status" value="1"/>
</dbReference>
<dbReference type="GO" id="GO:0006631">
    <property type="term" value="P:fatty acid metabolic process"/>
    <property type="evidence" value="ECO:0007669"/>
    <property type="project" value="TreeGrafter"/>
</dbReference>
<reference evidence="2 3" key="2">
    <citation type="submission" date="2018-11" db="EMBL/GenBank/DDBJ databases">
        <authorList>
            <consortium name="Pathogen Informatics"/>
        </authorList>
    </citation>
    <scope>NUCLEOTIDE SEQUENCE [LARGE SCALE GENOMIC DNA]</scope>
</reference>
<sequence length="96" mass="10224">MWTSKLEVTRLQGLVALITGGASGLGHATAEHLLKHGAKVAILDLPSSNGADVAKQLGGDCIFTPANVSVALLKYEFVAVEVFIDNYYLPTLTFYT</sequence>
<dbReference type="Pfam" id="PF00106">
    <property type="entry name" value="adh_short"/>
    <property type="match status" value="1"/>
</dbReference>
<dbReference type="WBParaSite" id="TCNE_0000443901-mRNA-1">
    <property type="protein sequence ID" value="TCNE_0000443901-mRNA-1"/>
    <property type="gene ID" value="TCNE_0000443901"/>
</dbReference>
<protein>
    <submittedName>
        <fullName evidence="4">Secoisolariciresinol dehydrogenase-like</fullName>
    </submittedName>
</protein>
<evidence type="ECO:0000256" key="1">
    <source>
        <dbReference type="ARBA" id="ARBA00023002"/>
    </source>
</evidence>
<name>A0A183U7G9_TOXCA</name>
<dbReference type="PANTHER" id="PTHR43658">
    <property type="entry name" value="SHORT-CHAIN DEHYDROGENASE/REDUCTASE"/>
    <property type="match status" value="1"/>
</dbReference>